<feature type="non-terminal residue" evidence="1">
    <location>
        <position position="226"/>
    </location>
</feature>
<evidence type="ECO:0000313" key="2">
    <source>
        <dbReference type="Proteomes" id="UP001432322"/>
    </source>
</evidence>
<reference evidence="1" key="1">
    <citation type="submission" date="2023-10" db="EMBL/GenBank/DDBJ databases">
        <title>Genome assembly of Pristionchus species.</title>
        <authorList>
            <person name="Yoshida K."/>
            <person name="Sommer R.J."/>
        </authorList>
    </citation>
    <scope>NUCLEOTIDE SEQUENCE</scope>
    <source>
        <strain evidence="1">RS5133</strain>
    </source>
</reference>
<keyword evidence="2" id="KW-1185">Reference proteome</keyword>
<name>A0AAV5WXM8_9BILA</name>
<feature type="non-terminal residue" evidence="1">
    <location>
        <position position="1"/>
    </location>
</feature>
<dbReference type="Proteomes" id="UP001432322">
    <property type="component" value="Unassembled WGS sequence"/>
</dbReference>
<comment type="caution">
    <text evidence="1">The sequence shown here is derived from an EMBL/GenBank/DDBJ whole genome shotgun (WGS) entry which is preliminary data.</text>
</comment>
<organism evidence="1 2">
    <name type="scientific">Pristionchus fissidentatus</name>
    <dbReference type="NCBI Taxonomy" id="1538716"/>
    <lineage>
        <taxon>Eukaryota</taxon>
        <taxon>Metazoa</taxon>
        <taxon>Ecdysozoa</taxon>
        <taxon>Nematoda</taxon>
        <taxon>Chromadorea</taxon>
        <taxon>Rhabditida</taxon>
        <taxon>Rhabditina</taxon>
        <taxon>Diplogasteromorpha</taxon>
        <taxon>Diplogasteroidea</taxon>
        <taxon>Neodiplogasteridae</taxon>
        <taxon>Pristionchus</taxon>
    </lineage>
</organism>
<protein>
    <submittedName>
        <fullName evidence="1">Uncharacterized protein</fullName>
    </submittedName>
</protein>
<sequence>NRTIADLWEIYASSSDKYQKKLSELWKNKKLGLLIDSASNGSLLLSSSSSSTIPPHLLTSTSLPTTRSQFPTTTAVSPRTIKVINILRRLLPDYIPQLSSIFGQVRSTFPAATTTPTVATTVSPTTFFVKKSSFKRPSFAPNNPQAAIYPTAQPTFPSSKPAQHRLIHRMAPRLEHRTAVAQSSTPSPFYAHPTRTATVHVPYTPQFPIASLDPKFSPSMKLPDAL</sequence>
<evidence type="ECO:0000313" key="1">
    <source>
        <dbReference type="EMBL" id="GMT36952.1"/>
    </source>
</evidence>
<dbReference type="AlphaFoldDB" id="A0AAV5WXM8"/>
<proteinExistence type="predicted"/>
<gene>
    <name evidence="1" type="ORF">PFISCL1PPCAC_28249</name>
</gene>
<dbReference type="EMBL" id="BTSY01000007">
    <property type="protein sequence ID" value="GMT36952.1"/>
    <property type="molecule type" value="Genomic_DNA"/>
</dbReference>
<accession>A0AAV5WXM8</accession>